<comment type="caution">
    <text evidence="1">The sequence shown here is derived from an EMBL/GenBank/DDBJ whole genome shotgun (WGS) entry which is preliminary data.</text>
</comment>
<gene>
    <name evidence="1" type="ORF">GCM10023093_25570</name>
</gene>
<evidence type="ECO:0000313" key="1">
    <source>
        <dbReference type="EMBL" id="GAA4468294.1"/>
    </source>
</evidence>
<dbReference type="Gene3D" id="3.30.530.20">
    <property type="match status" value="1"/>
</dbReference>
<reference evidence="2" key="1">
    <citation type="journal article" date="2019" name="Int. J. Syst. Evol. Microbiol.">
        <title>The Global Catalogue of Microorganisms (GCM) 10K type strain sequencing project: providing services to taxonomists for standard genome sequencing and annotation.</title>
        <authorList>
            <consortium name="The Broad Institute Genomics Platform"/>
            <consortium name="The Broad Institute Genome Sequencing Center for Infectious Disease"/>
            <person name="Wu L."/>
            <person name="Ma J."/>
        </authorList>
    </citation>
    <scope>NUCLEOTIDE SEQUENCE [LARGE SCALE GENOMIC DNA]</scope>
    <source>
        <strain evidence="2">JCM 32105</strain>
    </source>
</reference>
<proteinExistence type="predicted"/>
<dbReference type="RefSeq" id="WP_345083825.1">
    <property type="nucleotide sequence ID" value="NZ_BAABFA010000019.1"/>
</dbReference>
<sequence>MEKKQYKVQIDAPREKVWDILWDDKTYREWTTAFSPGSYAVTDWKTGSKTLFLGENGDGMVSRIAESRPAEFMSIEHLGEVRGRVEDTTSEKVRQWAGSLENYTLRNSNGGTELVVDIDVPSDFVEMFDGMWPKAMANIKAIAER</sequence>
<accession>A0ABP8NJD3</accession>
<name>A0ABP8NJD3_9BACT</name>
<dbReference type="InterPro" id="IPR023393">
    <property type="entry name" value="START-like_dom_sf"/>
</dbReference>
<organism evidence="1 2">
    <name type="scientific">Nemorincola caseinilytica</name>
    <dbReference type="NCBI Taxonomy" id="2054315"/>
    <lineage>
        <taxon>Bacteria</taxon>
        <taxon>Pseudomonadati</taxon>
        <taxon>Bacteroidota</taxon>
        <taxon>Chitinophagia</taxon>
        <taxon>Chitinophagales</taxon>
        <taxon>Chitinophagaceae</taxon>
        <taxon>Nemorincola</taxon>
    </lineage>
</organism>
<protein>
    <submittedName>
        <fullName evidence="1">SRPBCC domain-containing protein</fullName>
    </submittedName>
</protein>
<dbReference type="CDD" id="cd07814">
    <property type="entry name" value="SRPBCC_CalC_Aha1-like"/>
    <property type="match status" value="1"/>
</dbReference>
<keyword evidence="2" id="KW-1185">Reference proteome</keyword>
<dbReference type="SUPFAM" id="SSF55961">
    <property type="entry name" value="Bet v1-like"/>
    <property type="match status" value="1"/>
</dbReference>
<dbReference type="EMBL" id="BAABFA010000019">
    <property type="protein sequence ID" value="GAA4468294.1"/>
    <property type="molecule type" value="Genomic_DNA"/>
</dbReference>
<dbReference type="Proteomes" id="UP001500067">
    <property type="component" value="Unassembled WGS sequence"/>
</dbReference>
<evidence type="ECO:0000313" key="2">
    <source>
        <dbReference type="Proteomes" id="UP001500067"/>
    </source>
</evidence>